<name>A0A9X2F3P3_9SPHI</name>
<accession>A0A9X2F3P3</accession>
<dbReference type="Gene3D" id="2.160.20.10">
    <property type="entry name" value="Single-stranded right-handed beta-helix, Pectin lyase-like"/>
    <property type="match status" value="1"/>
</dbReference>
<dbReference type="Proteomes" id="UP001155182">
    <property type="component" value="Unassembled WGS sequence"/>
</dbReference>
<dbReference type="PROSITE" id="PS51257">
    <property type="entry name" value="PROKAR_LIPOPROTEIN"/>
    <property type="match status" value="1"/>
</dbReference>
<evidence type="ECO:0000313" key="3">
    <source>
        <dbReference type="Proteomes" id="UP001155182"/>
    </source>
</evidence>
<gene>
    <name evidence="2" type="ORF">NF867_12345</name>
</gene>
<dbReference type="InterPro" id="IPR011050">
    <property type="entry name" value="Pectin_lyase_fold/virulence"/>
</dbReference>
<comment type="caution">
    <text evidence="2">The sequence shown here is derived from an EMBL/GenBank/DDBJ whole genome shotgun (WGS) entry which is preliminary data.</text>
</comment>
<proteinExistence type="predicted"/>
<protein>
    <recommendedName>
        <fullName evidence="1">Right handed beta helix domain-containing protein</fullName>
    </recommendedName>
</protein>
<dbReference type="InterPro" id="IPR006626">
    <property type="entry name" value="PbH1"/>
</dbReference>
<dbReference type="EMBL" id="JAMWYS010000036">
    <property type="protein sequence ID" value="MCO4293655.1"/>
    <property type="molecule type" value="Genomic_DNA"/>
</dbReference>
<reference evidence="2" key="1">
    <citation type="submission" date="2022-06" db="EMBL/GenBank/DDBJ databases">
        <title>Solitalea sp. MAHUQ-68 isolated from rhizospheric soil.</title>
        <authorList>
            <person name="Huq M.A."/>
        </authorList>
    </citation>
    <scope>NUCLEOTIDE SEQUENCE</scope>
    <source>
        <strain evidence="2">MAHUQ-68</strain>
    </source>
</reference>
<dbReference type="SUPFAM" id="SSF51126">
    <property type="entry name" value="Pectin lyase-like"/>
    <property type="match status" value="1"/>
</dbReference>
<dbReference type="InterPro" id="IPR039448">
    <property type="entry name" value="Beta_helix"/>
</dbReference>
<dbReference type="Pfam" id="PF13229">
    <property type="entry name" value="Beta_helix"/>
    <property type="match status" value="1"/>
</dbReference>
<sequence>MRKNFFKLEHNKICKINMLPFLFAFSFSALVSCQQEEINGPAADTSIKARDSSNFNNTLVTEATTVTPTYTVSTYDQLKSALSKANSGQVVYLADNAEINMTGKGALKVPAGVTLTSGRGKTSTTLGGLIYTTNVAHGNMLTAGGSGVKFVGLRVKGANTTTSRTSSAYCRGIYSSFPNLEVDNCEIYGWNHAGVYLADGATNAYIHHSYIHHNQQSGLGYGISMGKATAKIMNNYFDYNRHAIAGSGISGSGYEAAYNTVMPHGTEHSFDMHGYGGDGANYIAGDYVIVHDNLFYMTAYSAITVRGTPREGLNIYNNKFAHKSQIDAMNIYTSTSKRVIGTNSYSIVISASINPGPKSL</sequence>
<feature type="domain" description="Right handed beta helix" evidence="1">
    <location>
        <begin position="149"/>
        <end position="246"/>
    </location>
</feature>
<dbReference type="SMART" id="SM00710">
    <property type="entry name" value="PbH1"/>
    <property type="match status" value="3"/>
</dbReference>
<evidence type="ECO:0000313" key="2">
    <source>
        <dbReference type="EMBL" id="MCO4293655.1"/>
    </source>
</evidence>
<organism evidence="2 3">
    <name type="scientific">Solitalea agri</name>
    <dbReference type="NCBI Taxonomy" id="2953739"/>
    <lineage>
        <taxon>Bacteria</taxon>
        <taxon>Pseudomonadati</taxon>
        <taxon>Bacteroidota</taxon>
        <taxon>Sphingobacteriia</taxon>
        <taxon>Sphingobacteriales</taxon>
        <taxon>Sphingobacteriaceae</taxon>
        <taxon>Solitalea</taxon>
    </lineage>
</organism>
<evidence type="ECO:0000259" key="1">
    <source>
        <dbReference type="Pfam" id="PF13229"/>
    </source>
</evidence>
<dbReference type="RefSeq" id="WP_252588307.1">
    <property type="nucleotide sequence ID" value="NZ_JAMWYS010000036.1"/>
</dbReference>
<keyword evidence="3" id="KW-1185">Reference proteome</keyword>
<dbReference type="InterPro" id="IPR012334">
    <property type="entry name" value="Pectin_lyas_fold"/>
</dbReference>
<dbReference type="AlphaFoldDB" id="A0A9X2F3P3"/>